<feature type="region of interest" description="Disordered" evidence="1">
    <location>
        <begin position="36"/>
        <end position="63"/>
    </location>
</feature>
<gene>
    <name evidence="2" type="ORF">BS50DRAFT_292084</name>
</gene>
<accession>A0A2T2NWG5</accession>
<evidence type="ECO:0000313" key="3">
    <source>
        <dbReference type="Proteomes" id="UP000240883"/>
    </source>
</evidence>
<protein>
    <submittedName>
        <fullName evidence="2">Uncharacterized protein</fullName>
    </submittedName>
</protein>
<evidence type="ECO:0000256" key="1">
    <source>
        <dbReference type="SAM" id="MobiDB-lite"/>
    </source>
</evidence>
<reference evidence="2 3" key="1">
    <citation type="journal article" date="2018" name="Front. Microbiol.">
        <title>Genome-Wide Analysis of Corynespora cassiicola Leaf Fall Disease Putative Effectors.</title>
        <authorList>
            <person name="Lopez D."/>
            <person name="Ribeiro S."/>
            <person name="Label P."/>
            <person name="Fumanal B."/>
            <person name="Venisse J.S."/>
            <person name="Kohler A."/>
            <person name="de Oliveira R.R."/>
            <person name="Labutti K."/>
            <person name="Lipzen A."/>
            <person name="Lail K."/>
            <person name="Bauer D."/>
            <person name="Ohm R.A."/>
            <person name="Barry K.W."/>
            <person name="Spatafora J."/>
            <person name="Grigoriev I.V."/>
            <person name="Martin F.M."/>
            <person name="Pujade-Renaud V."/>
        </authorList>
    </citation>
    <scope>NUCLEOTIDE SEQUENCE [LARGE SCALE GENOMIC DNA]</scope>
    <source>
        <strain evidence="2 3">Philippines</strain>
    </source>
</reference>
<dbReference type="EMBL" id="KZ678132">
    <property type="protein sequence ID" value="PSN69616.1"/>
    <property type="molecule type" value="Genomic_DNA"/>
</dbReference>
<feature type="compositionally biased region" description="Basic residues" evidence="1">
    <location>
        <begin position="48"/>
        <end position="59"/>
    </location>
</feature>
<dbReference type="Proteomes" id="UP000240883">
    <property type="component" value="Unassembled WGS sequence"/>
</dbReference>
<organism evidence="2 3">
    <name type="scientific">Corynespora cassiicola Philippines</name>
    <dbReference type="NCBI Taxonomy" id="1448308"/>
    <lineage>
        <taxon>Eukaryota</taxon>
        <taxon>Fungi</taxon>
        <taxon>Dikarya</taxon>
        <taxon>Ascomycota</taxon>
        <taxon>Pezizomycotina</taxon>
        <taxon>Dothideomycetes</taxon>
        <taxon>Pleosporomycetidae</taxon>
        <taxon>Pleosporales</taxon>
        <taxon>Corynesporascaceae</taxon>
        <taxon>Corynespora</taxon>
    </lineage>
</organism>
<name>A0A2T2NWG5_CORCC</name>
<sequence>MDSRPTRGSATRCICETSHVWQSCCPNRLSHVDVTAQDRNAQPATSSRFRHGRRRHCHPHPPSASLDVVASLADRRGNFVSLLACRPRCQVDTSQAAMLETPSWVRRPQPLLTTSPDPPAGPEGNHPSSIFDISGPQQPRTGWQRWHQSFQTASCIVKVASRHCLRRKSSAARLRAALSASDMTDG</sequence>
<dbReference type="AlphaFoldDB" id="A0A2T2NWG5"/>
<feature type="region of interest" description="Disordered" evidence="1">
    <location>
        <begin position="108"/>
        <end position="141"/>
    </location>
</feature>
<proteinExistence type="predicted"/>
<evidence type="ECO:0000313" key="2">
    <source>
        <dbReference type="EMBL" id="PSN69616.1"/>
    </source>
</evidence>
<keyword evidence="3" id="KW-1185">Reference proteome</keyword>